<sequence length="306" mass="31479">MSASPQPSDGDRTAGPGDGAPGPDESAPAYDDAASRDGAAHGSSAVGGLTTDGLTTDGPDRPTERPSRRLSEERSAAILMGDQGGSPYQSDPYTTITPGDDAAPAPRAGADDDRSPEARARAAAREDDPDTDVILDGATEARPRSRTAAHFWSILLTLVLLPVAWYLLADAGARLTLPEGNPWDTGTLNVAALLELAAGLVVLVVVLLTARWSSVGAFVSGVLVLLLGLAFVAVPEQTADVVETVSGRLDGLGDLGSNVTHHLVATGSTGRFVVYGVALILLGVVSHGARRQGRREAALPARSRRG</sequence>
<feature type="transmembrane region" description="Helical" evidence="2">
    <location>
        <begin position="188"/>
        <end position="208"/>
    </location>
</feature>
<dbReference type="Proteomes" id="UP001595955">
    <property type="component" value="Unassembled WGS sequence"/>
</dbReference>
<evidence type="ECO:0000313" key="4">
    <source>
        <dbReference type="Proteomes" id="UP001595955"/>
    </source>
</evidence>
<keyword evidence="2" id="KW-0812">Transmembrane</keyword>
<keyword evidence="2" id="KW-1133">Transmembrane helix</keyword>
<comment type="caution">
    <text evidence="3">The sequence shown here is derived from an EMBL/GenBank/DDBJ whole genome shotgun (WGS) entry which is preliminary data.</text>
</comment>
<feature type="compositionally biased region" description="Basic and acidic residues" evidence="1">
    <location>
        <begin position="109"/>
        <end position="126"/>
    </location>
</feature>
<feature type="compositionally biased region" description="Polar residues" evidence="1">
    <location>
        <begin position="86"/>
        <end position="97"/>
    </location>
</feature>
<feature type="compositionally biased region" description="Low complexity" evidence="1">
    <location>
        <begin position="47"/>
        <end position="57"/>
    </location>
</feature>
<dbReference type="EMBL" id="JBHSGF010000001">
    <property type="protein sequence ID" value="MFC4553708.1"/>
    <property type="molecule type" value="Genomic_DNA"/>
</dbReference>
<feature type="compositionally biased region" description="Low complexity" evidence="1">
    <location>
        <begin position="98"/>
        <end position="108"/>
    </location>
</feature>
<protein>
    <recommendedName>
        <fullName evidence="5">Trp biosynthesis-associated membrane protein</fullName>
    </recommendedName>
</protein>
<feature type="transmembrane region" description="Helical" evidence="2">
    <location>
        <begin position="272"/>
        <end position="289"/>
    </location>
</feature>
<feature type="transmembrane region" description="Helical" evidence="2">
    <location>
        <begin position="149"/>
        <end position="168"/>
    </location>
</feature>
<evidence type="ECO:0000313" key="3">
    <source>
        <dbReference type="EMBL" id="MFC4553708.1"/>
    </source>
</evidence>
<reference evidence="4" key="1">
    <citation type="journal article" date="2019" name="Int. J. Syst. Evol. Microbiol.">
        <title>The Global Catalogue of Microorganisms (GCM) 10K type strain sequencing project: providing services to taxonomists for standard genome sequencing and annotation.</title>
        <authorList>
            <consortium name="The Broad Institute Genomics Platform"/>
            <consortium name="The Broad Institute Genome Sequencing Center for Infectious Disease"/>
            <person name="Wu L."/>
            <person name="Ma J."/>
        </authorList>
    </citation>
    <scope>NUCLEOTIDE SEQUENCE [LARGE SCALE GENOMIC DNA]</scope>
    <source>
        <strain evidence="4">JCM 3369</strain>
    </source>
</reference>
<dbReference type="RefSeq" id="WP_122822947.1">
    <property type="nucleotide sequence ID" value="NZ_CP033325.1"/>
</dbReference>
<accession>A0ABV9D710</accession>
<name>A0ABV9D710_9MICO</name>
<keyword evidence="2" id="KW-0472">Membrane</keyword>
<feature type="compositionally biased region" description="Basic and acidic residues" evidence="1">
    <location>
        <begin position="58"/>
        <end position="75"/>
    </location>
</feature>
<gene>
    <name evidence="3" type="ORF">ACFO3F_00465</name>
</gene>
<evidence type="ECO:0000256" key="2">
    <source>
        <dbReference type="SAM" id="Phobius"/>
    </source>
</evidence>
<organism evidence="3 4">
    <name type="scientific">Georgenia faecalis</name>
    <dbReference type="NCBI Taxonomy" id="2483799"/>
    <lineage>
        <taxon>Bacteria</taxon>
        <taxon>Bacillati</taxon>
        <taxon>Actinomycetota</taxon>
        <taxon>Actinomycetes</taxon>
        <taxon>Micrococcales</taxon>
        <taxon>Bogoriellaceae</taxon>
        <taxon>Georgenia</taxon>
    </lineage>
</organism>
<proteinExistence type="predicted"/>
<feature type="transmembrane region" description="Helical" evidence="2">
    <location>
        <begin position="215"/>
        <end position="234"/>
    </location>
</feature>
<evidence type="ECO:0008006" key="5">
    <source>
        <dbReference type="Google" id="ProtNLM"/>
    </source>
</evidence>
<evidence type="ECO:0000256" key="1">
    <source>
        <dbReference type="SAM" id="MobiDB-lite"/>
    </source>
</evidence>
<feature type="region of interest" description="Disordered" evidence="1">
    <location>
        <begin position="1"/>
        <end position="134"/>
    </location>
</feature>
<keyword evidence="4" id="KW-1185">Reference proteome</keyword>